<evidence type="ECO:0000259" key="7">
    <source>
        <dbReference type="PROSITE" id="PS50850"/>
    </source>
</evidence>
<evidence type="ECO:0000256" key="6">
    <source>
        <dbReference type="SAM" id="Phobius"/>
    </source>
</evidence>
<feature type="domain" description="Major facilitator superfamily (MFS) profile" evidence="7">
    <location>
        <begin position="1"/>
        <end position="393"/>
    </location>
</feature>
<dbReference type="Pfam" id="PF07690">
    <property type="entry name" value="MFS_1"/>
    <property type="match status" value="1"/>
</dbReference>
<evidence type="ECO:0000256" key="4">
    <source>
        <dbReference type="ARBA" id="ARBA00022989"/>
    </source>
</evidence>
<sequence length="407" mass="45010">MKKQTIATHNISILFWVQFFGTISFLQPVMTLFYMERGLTAANIFIVMMCWSGAVLVGEIPAGVFADRFGAKLSFLTGSIIKTFSISILLFADNLWLFCLYSLLNGLSVTFFSGADEALIYESLKENNEQHVMDQAMGKIQSAGFISMLIAVIFGSYFAKDLREEQFTLLIVLGIIFHLVELALLFFIKSPKKLSSYREESFSQVIEGIKVIRKAPQLLVMFLNVSLVFIPASAVYDTFNQPLFTSAGLPVFAIGIMYALAAILGYFSSISIGWLTSRFPRAILMNVTGGLAVGGLLLSTFFGDTLWVILGAFFMLRFVRAIRYPIYSQLSNDIIPSHVRATTISLLSVLDSILDLIIFGTLSFVAVKSLPFVFAGCACIACIGTFLPIQKNAVGVTAQRRMSRNIK</sequence>
<feature type="transmembrane region" description="Helical" evidence="6">
    <location>
        <begin position="142"/>
        <end position="160"/>
    </location>
</feature>
<protein>
    <submittedName>
        <fullName evidence="8">MFS transporter</fullName>
    </submittedName>
</protein>
<organism evidence="8 9">
    <name type="scientific">Bacillus bruguierae</name>
    <dbReference type="NCBI Taxonomy" id="3127667"/>
    <lineage>
        <taxon>Bacteria</taxon>
        <taxon>Bacillati</taxon>
        <taxon>Bacillota</taxon>
        <taxon>Bacilli</taxon>
        <taxon>Bacillales</taxon>
        <taxon>Bacillaceae</taxon>
        <taxon>Bacillus</taxon>
    </lineage>
</organism>
<dbReference type="Gene3D" id="1.20.1250.20">
    <property type="entry name" value="MFS general substrate transporter like domains"/>
    <property type="match status" value="1"/>
</dbReference>
<evidence type="ECO:0000256" key="5">
    <source>
        <dbReference type="ARBA" id="ARBA00023136"/>
    </source>
</evidence>
<dbReference type="Proteomes" id="UP001372526">
    <property type="component" value="Unassembled WGS sequence"/>
</dbReference>
<dbReference type="RefSeq" id="WP_336473421.1">
    <property type="nucleotide sequence ID" value="NZ_JBAWSX010000010.1"/>
</dbReference>
<dbReference type="InterPro" id="IPR053160">
    <property type="entry name" value="MFS_DHA3_Transporter"/>
</dbReference>
<evidence type="ECO:0000313" key="9">
    <source>
        <dbReference type="Proteomes" id="UP001372526"/>
    </source>
</evidence>
<keyword evidence="3 6" id="KW-0812">Transmembrane</keyword>
<proteinExistence type="predicted"/>
<dbReference type="InterPro" id="IPR011701">
    <property type="entry name" value="MFS"/>
</dbReference>
<dbReference type="PROSITE" id="PS50850">
    <property type="entry name" value="MFS"/>
    <property type="match status" value="1"/>
</dbReference>
<evidence type="ECO:0000256" key="1">
    <source>
        <dbReference type="ARBA" id="ARBA00004651"/>
    </source>
</evidence>
<feature type="transmembrane region" description="Helical" evidence="6">
    <location>
        <begin position="12"/>
        <end position="35"/>
    </location>
</feature>
<feature type="transmembrane region" description="Helical" evidence="6">
    <location>
        <begin position="166"/>
        <end position="188"/>
    </location>
</feature>
<feature type="transmembrane region" description="Helical" evidence="6">
    <location>
        <begin position="73"/>
        <end position="92"/>
    </location>
</feature>
<evidence type="ECO:0000256" key="2">
    <source>
        <dbReference type="ARBA" id="ARBA00022448"/>
    </source>
</evidence>
<keyword evidence="2" id="KW-0813">Transport</keyword>
<name>A0ABU8FJX6_9BACI</name>
<feature type="transmembrane region" description="Helical" evidence="6">
    <location>
        <begin position="218"/>
        <end position="236"/>
    </location>
</feature>
<gene>
    <name evidence="8" type="ORF">WAZ07_17050</name>
</gene>
<comment type="subcellular location">
    <subcellularLocation>
        <location evidence="1">Cell membrane</location>
        <topology evidence="1">Multi-pass membrane protein</topology>
    </subcellularLocation>
</comment>
<feature type="transmembrane region" description="Helical" evidence="6">
    <location>
        <begin position="41"/>
        <end position="66"/>
    </location>
</feature>
<dbReference type="PANTHER" id="PTHR23530">
    <property type="entry name" value="TRANSPORT PROTEIN-RELATED"/>
    <property type="match status" value="1"/>
</dbReference>
<evidence type="ECO:0000256" key="3">
    <source>
        <dbReference type="ARBA" id="ARBA00022692"/>
    </source>
</evidence>
<reference evidence="8 9" key="1">
    <citation type="submission" date="2024-01" db="EMBL/GenBank/DDBJ databases">
        <title>Seven novel Bacillus-like species.</title>
        <authorList>
            <person name="Liu G."/>
        </authorList>
    </citation>
    <scope>NUCLEOTIDE SEQUENCE [LARGE SCALE GENOMIC DNA]</scope>
    <source>
        <strain evidence="8 9">FJAT-51639</strain>
    </source>
</reference>
<keyword evidence="4 6" id="KW-1133">Transmembrane helix</keyword>
<dbReference type="InterPro" id="IPR020846">
    <property type="entry name" value="MFS_dom"/>
</dbReference>
<dbReference type="InterPro" id="IPR036259">
    <property type="entry name" value="MFS_trans_sf"/>
</dbReference>
<evidence type="ECO:0000313" key="8">
    <source>
        <dbReference type="EMBL" id="MEI4802987.1"/>
    </source>
</evidence>
<accession>A0ABU8FJX6</accession>
<dbReference type="SUPFAM" id="SSF103473">
    <property type="entry name" value="MFS general substrate transporter"/>
    <property type="match status" value="1"/>
</dbReference>
<keyword evidence="5 6" id="KW-0472">Membrane</keyword>
<keyword evidence="9" id="KW-1185">Reference proteome</keyword>
<comment type="caution">
    <text evidence="8">The sequence shown here is derived from an EMBL/GenBank/DDBJ whole genome shotgun (WGS) entry which is preliminary data.</text>
</comment>
<dbReference type="EMBL" id="JBAWSX010000010">
    <property type="protein sequence ID" value="MEI4802987.1"/>
    <property type="molecule type" value="Genomic_DNA"/>
</dbReference>
<feature type="transmembrane region" description="Helical" evidence="6">
    <location>
        <begin position="372"/>
        <end position="394"/>
    </location>
</feature>
<dbReference type="PANTHER" id="PTHR23530:SF1">
    <property type="entry name" value="PERMEASE, MAJOR FACILITATOR SUPERFAMILY-RELATED"/>
    <property type="match status" value="1"/>
</dbReference>
<feature type="transmembrane region" description="Helical" evidence="6">
    <location>
        <begin position="343"/>
        <end position="366"/>
    </location>
</feature>
<feature type="transmembrane region" description="Helical" evidence="6">
    <location>
        <begin position="248"/>
        <end position="267"/>
    </location>
</feature>